<evidence type="ECO:0000313" key="1">
    <source>
        <dbReference type="EMBL" id="GEO19150.1"/>
    </source>
</evidence>
<reference evidence="1 2" key="1">
    <citation type="submission" date="2019-07" db="EMBL/GenBank/DDBJ databases">
        <title>Whole genome shotgun sequence of Microvirga aerophila NBRC 106136.</title>
        <authorList>
            <person name="Hosoyama A."/>
            <person name="Uohara A."/>
            <person name="Ohji S."/>
            <person name="Ichikawa N."/>
        </authorList>
    </citation>
    <scope>NUCLEOTIDE SEQUENCE [LARGE SCALE GENOMIC DNA]</scope>
    <source>
        <strain evidence="1 2">NBRC 106136</strain>
    </source>
</reference>
<keyword evidence="2" id="KW-1185">Reference proteome</keyword>
<protein>
    <submittedName>
        <fullName evidence="1">Uncharacterized protein</fullName>
    </submittedName>
</protein>
<organism evidence="1 2">
    <name type="scientific">Microvirga aerophila</name>
    <dbReference type="NCBI Taxonomy" id="670291"/>
    <lineage>
        <taxon>Bacteria</taxon>
        <taxon>Pseudomonadati</taxon>
        <taxon>Pseudomonadota</taxon>
        <taxon>Alphaproteobacteria</taxon>
        <taxon>Hyphomicrobiales</taxon>
        <taxon>Methylobacteriaceae</taxon>
        <taxon>Microvirga</taxon>
    </lineage>
</organism>
<name>A0A512C4R5_9HYPH</name>
<comment type="caution">
    <text evidence="1">The sequence shown here is derived from an EMBL/GenBank/DDBJ whole genome shotgun (WGS) entry which is preliminary data.</text>
</comment>
<proteinExistence type="predicted"/>
<dbReference type="AlphaFoldDB" id="A0A512C4R5"/>
<evidence type="ECO:0000313" key="2">
    <source>
        <dbReference type="Proteomes" id="UP000321085"/>
    </source>
</evidence>
<accession>A0A512C4R5</accession>
<sequence length="43" mass="4877">MHKPQQFARIDGIDPQATFVTIVIKERGVLSLPILADREDQTK</sequence>
<gene>
    <name evidence="1" type="ORF">MAE02_68460</name>
</gene>
<dbReference type="Proteomes" id="UP000321085">
    <property type="component" value="Unassembled WGS sequence"/>
</dbReference>
<dbReference type="EMBL" id="BJYU01000336">
    <property type="protein sequence ID" value="GEO19150.1"/>
    <property type="molecule type" value="Genomic_DNA"/>
</dbReference>